<dbReference type="Proteomes" id="UP000680304">
    <property type="component" value="Unassembled WGS sequence"/>
</dbReference>
<sequence>MGEPQSEKPLVKLNASREGGLPAMTPSQETCLNVDGHIPTEDRKVSDRA</sequence>
<name>A0ABQ4N8B7_9BACL</name>
<organism evidence="2 3">
    <name type="scientific">Paenibacillus cisolokensis</name>
    <dbReference type="NCBI Taxonomy" id="1658519"/>
    <lineage>
        <taxon>Bacteria</taxon>
        <taxon>Bacillati</taxon>
        <taxon>Bacillota</taxon>
        <taxon>Bacilli</taxon>
        <taxon>Bacillales</taxon>
        <taxon>Paenibacillaceae</taxon>
        <taxon>Paenibacillus</taxon>
    </lineage>
</organism>
<dbReference type="EMBL" id="BOVJ01000095">
    <property type="protein sequence ID" value="GIQ64437.1"/>
    <property type="molecule type" value="Genomic_DNA"/>
</dbReference>
<accession>A0ABQ4N8B7</accession>
<evidence type="ECO:0000256" key="1">
    <source>
        <dbReference type="SAM" id="MobiDB-lite"/>
    </source>
</evidence>
<comment type="caution">
    <text evidence="2">The sequence shown here is derived from an EMBL/GenBank/DDBJ whole genome shotgun (WGS) entry which is preliminary data.</text>
</comment>
<proteinExistence type="predicted"/>
<feature type="compositionally biased region" description="Basic and acidic residues" evidence="1">
    <location>
        <begin position="38"/>
        <end position="49"/>
    </location>
</feature>
<evidence type="ECO:0000313" key="3">
    <source>
        <dbReference type="Proteomes" id="UP000680304"/>
    </source>
</evidence>
<evidence type="ECO:0000313" key="2">
    <source>
        <dbReference type="EMBL" id="GIQ64437.1"/>
    </source>
</evidence>
<feature type="compositionally biased region" description="Basic and acidic residues" evidence="1">
    <location>
        <begin position="1"/>
        <end position="10"/>
    </location>
</feature>
<feature type="region of interest" description="Disordered" evidence="1">
    <location>
        <begin position="1"/>
        <end position="49"/>
    </location>
</feature>
<gene>
    <name evidence="2" type="ORF">PACILC2_30050</name>
</gene>
<protein>
    <submittedName>
        <fullName evidence="2">Uncharacterized protein</fullName>
    </submittedName>
</protein>
<reference evidence="2 3" key="1">
    <citation type="submission" date="2021-04" db="EMBL/GenBank/DDBJ databases">
        <title>Draft genome sequence of Paenibacillus cisolokensis, LC2-13A.</title>
        <authorList>
            <person name="Uke A."/>
            <person name="Chhe C."/>
            <person name="Baramee S."/>
            <person name="Kosugi A."/>
        </authorList>
    </citation>
    <scope>NUCLEOTIDE SEQUENCE [LARGE SCALE GENOMIC DNA]</scope>
    <source>
        <strain evidence="2 3">LC2-13A</strain>
    </source>
</reference>
<keyword evidence="3" id="KW-1185">Reference proteome</keyword>